<accession>A0A6G1M036</accession>
<dbReference type="Pfam" id="PF12937">
    <property type="entry name" value="F-box-like"/>
    <property type="match status" value="1"/>
</dbReference>
<organism evidence="1 2">
    <name type="scientific">Orbilia oligospora</name>
    <name type="common">Nematode-trapping fungus</name>
    <name type="synonym">Arthrobotrys oligospora</name>
    <dbReference type="NCBI Taxonomy" id="2813651"/>
    <lineage>
        <taxon>Eukaryota</taxon>
        <taxon>Fungi</taxon>
        <taxon>Dikarya</taxon>
        <taxon>Ascomycota</taxon>
        <taxon>Pezizomycotina</taxon>
        <taxon>Orbiliomycetes</taxon>
        <taxon>Orbiliales</taxon>
        <taxon>Orbiliaceae</taxon>
        <taxon>Orbilia</taxon>
    </lineage>
</organism>
<protein>
    <submittedName>
        <fullName evidence="1">Uncharacterized protein</fullName>
    </submittedName>
</protein>
<dbReference type="PROSITE" id="PS50181">
    <property type="entry name" value="FBOX"/>
    <property type="match status" value="1"/>
</dbReference>
<evidence type="ECO:0000313" key="1">
    <source>
        <dbReference type="EMBL" id="KAF3231141.1"/>
    </source>
</evidence>
<dbReference type="InterPro" id="IPR001810">
    <property type="entry name" value="F-box_dom"/>
</dbReference>
<sequence>MSTKPNKKLIDIPTEIHFLITLHLSLNDLFSLLLTCKTLSSVAHQQLYSELHFGVSRNVFENRGMTLPRPLGVGDDFHIRINPERTSRLLETINSGKEKGFNVMDSLRYTRSLVIHEFLFHFSLNGRYRYHARFKEISLTFGRMVENGELPELRRVFLNLQDVVSQDIEKLREALEKRFESDPDTSVSVALRLTASALNREFRPEYSLLSRINPGILTHLDVQFSIRNVWADGLEREAEKLGLTTETGNAKPEIEHLIKTLSRAPRLKVLRLESLLRNSASNPQYEIFDIEIIRKELERLQTTILGLEKLETLVACGVIFHHSWFIIPPPSVRILSFTGPFSGVWYEEFAKQPLIGVEDLTIEYFDDRCGDWENSDGWGLDLEEVAVEGLKGFRFGGYDGPEGWVDGLIEKNKGLKVVRGDIGVGKMHAAGWRFCCTGGGDEYWLRRNSDKL</sequence>
<dbReference type="Proteomes" id="UP000483672">
    <property type="component" value="Unassembled WGS sequence"/>
</dbReference>
<dbReference type="EMBL" id="WIPF01000005">
    <property type="protein sequence ID" value="KAF3231141.1"/>
    <property type="molecule type" value="Genomic_DNA"/>
</dbReference>
<reference evidence="1 2" key="1">
    <citation type="submission" date="2019-06" db="EMBL/GenBank/DDBJ databases">
        <authorList>
            <person name="Palmer J.M."/>
        </authorList>
    </citation>
    <scope>NUCLEOTIDE SEQUENCE [LARGE SCALE GENOMIC DNA]</scope>
    <source>
        <strain evidence="1 2">TWF191</strain>
    </source>
</reference>
<evidence type="ECO:0000313" key="2">
    <source>
        <dbReference type="Proteomes" id="UP000483672"/>
    </source>
</evidence>
<proteinExistence type="predicted"/>
<name>A0A6G1M036_ORBOL</name>
<comment type="caution">
    <text evidence="1">The sequence shown here is derived from an EMBL/GenBank/DDBJ whole genome shotgun (WGS) entry which is preliminary data.</text>
</comment>
<dbReference type="AlphaFoldDB" id="A0A6G1M036"/>
<gene>
    <name evidence="1" type="ORF">TWF191_007860</name>
</gene>